<sequence>CSDVIVPPLQVMFVKGWSRSVAALTVMVCSWKCEKFHKVQDPYAQEWNNTQGVMAAMQVGRLEASAALNLLQNIPEEIVERLTTMVKSFTMIKFINHDCLAHGWFNRDEQLANSSQAAWHDILVNSTDSLTLLCERLSADFLSINQKLRKPWSSATVEPLSRVCALFAASRRLFVAKFPSDFVSAEIGKIDKAFQLKHADCDLMAMMSDSVPPIDLERVGVFRSAVKKFERKAFPWPL</sequence>
<dbReference type="EMBL" id="CAXAMN010001041">
    <property type="protein sequence ID" value="CAK8992055.1"/>
    <property type="molecule type" value="Genomic_DNA"/>
</dbReference>
<feature type="non-terminal residue" evidence="2">
    <location>
        <position position="1"/>
    </location>
</feature>
<organism evidence="2 3">
    <name type="scientific">Durusdinium trenchii</name>
    <dbReference type="NCBI Taxonomy" id="1381693"/>
    <lineage>
        <taxon>Eukaryota</taxon>
        <taxon>Sar</taxon>
        <taxon>Alveolata</taxon>
        <taxon>Dinophyceae</taxon>
        <taxon>Suessiales</taxon>
        <taxon>Symbiodiniaceae</taxon>
        <taxon>Durusdinium</taxon>
    </lineage>
</organism>
<evidence type="ECO:0000313" key="3">
    <source>
        <dbReference type="Proteomes" id="UP001642484"/>
    </source>
</evidence>
<accession>A0ABP0HQN2</accession>
<protein>
    <submittedName>
        <fullName evidence="2">Uncharacterized protein</fullName>
    </submittedName>
</protein>
<evidence type="ECO:0000313" key="2">
    <source>
        <dbReference type="EMBL" id="CAK8992058.1"/>
    </source>
</evidence>
<keyword evidence="3" id="KW-1185">Reference proteome</keyword>
<proteinExistence type="predicted"/>
<gene>
    <name evidence="1" type="ORF">CCMP2556_LOCUS2704</name>
    <name evidence="2" type="ORF">CCMP2556_LOCUS2705</name>
</gene>
<evidence type="ECO:0000313" key="1">
    <source>
        <dbReference type="EMBL" id="CAK8992055.1"/>
    </source>
</evidence>
<comment type="caution">
    <text evidence="2">The sequence shown here is derived from an EMBL/GenBank/DDBJ whole genome shotgun (WGS) entry which is preliminary data.</text>
</comment>
<dbReference type="Proteomes" id="UP001642484">
    <property type="component" value="Unassembled WGS sequence"/>
</dbReference>
<dbReference type="EMBL" id="CAXAMN010001042">
    <property type="protein sequence ID" value="CAK8992058.1"/>
    <property type="molecule type" value="Genomic_DNA"/>
</dbReference>
<name>A0ABP0HQN2_9DINO</name>
<reference evidence="2 3" key="1">
    <citation type="submission" date="2024-02" db="EMBL/GenBank/DDBJ databases">
        <authorList>
            <person name="Chen Y."/>
            <person name="Shah S."/>
            <person name="Dougan E. K."/>
            <person name="Thang M."/>
            <person name="Chan C."/>
        </authorList>
    </citation>
    <scope>NUCLEOTIDE SEQUENCE [LARGE SCALE GENOMIC DNA]</scope>
</reference>